<feature type="domain" description="Virulence factor Evf" evidence="1">
    <location>
        <begin position="52"/>
        <end position="278"/>
    </location>
</feature>
<dbReference type="EMBL" id="AQHN01000036">
    <property type="protein sequence ID" value="ENN88282.1"/>
    <property type="molecule type" value="Genomic_DNA"/>
</dbReference>
<dbReference type="RefSeq" id="WP_004113644.1">
    <property type="nucleotide sequence ID" value="NZ_AQHN01000036.1"/>
</dbReference>
<accession>N6VB36</accession>
<name>N6VB36_9HYPH</name>
<organism evidence="2 3">
    <name type="scientific">Rhizobium freirei PRF 81</name>
    <dbReference type="NCBI Taxonomy" id="363754"/>
    <lineage>
        <taxon>Bacteria</taxon>
        <taxon>Pseudomonadati</taxon>
        <taxon>Pseudomonadota</taxon>
        <taxon>Alphaproteobacteria</taxon>
        <taxon>Hyphomicrobiales</taxon>
        <taxon>Rhizobiaceae</taxon>
        <taxon>Rhizobium/Agrobacterium group</taxon>
        <taxon>Rhizobium</taxon>
    </lineage>
</organism>
<dbReference type="InterPro" id="IPR041576">
    <property type="entry name" value="Evf"/>
</dbReference>
<dbReference type="AlphaFoldDB" id="N6VB36"/>
<dbReference type="OrthoDB" id="8056596at2"/>
<keyword evidence="3" id="KW-1185">Reference proteome</keyword>
<evidence type="ECO:0000259" key="1">
    <source>
        <dbReference type="Pfam" id="PF18270"/>
    </source>
</evidence>
<dbReference type="Proteomes" id="UP000012429">
    <property type="component" value="Unassembled WGS sequence"/>
</dbReference>
<gene>
    <name evidence="2" type="ORF">RHSP_61560</name>
</gene>
<comment type="caution">
    <text evidence="2">The sequence shown here is derived from an EMBL/GenBank/DDBJ whole genome shotgun (WGS) entry which is preliminary data.</text>
</comment>
<protein>
    <recommendedName>
        <fullName evidence="1">Virulence factor Evf domain-containing protein</fullName>
    </recommendedName>
</protein>
<evidence type="ECO:0000313" key="2">
    <source>
        <dbReference type="EMBL" id="ENN88282.1"/>
    </source>
</evidence>
<evidence type="ECO:0000313" key="3">
    <source>
        <dbReference type="Proteomes" id="UP000012429"/>
    </source>
</evidence>
<dbReference type="Pfam" id="PF18270">
    <property type="entry name" value="Evf"/>
    <property type="match status" value="1"/>
</dbReference>
<sequence>MSNESAESTETSNLSNSKWKYEQARTFFTNPPLMLARANGEPQRDDTIANAIGTVQFHLIGQKVDSSPYREIMDENRDILLALGGLVYNYIQAQYPTVDAKKLNIDTWAYVVGHLPDISTGRQQKKSYSSKIAGAAVPSTFLSLIANAHVSDGVPLQTDFSSFLTQMGDLVFSADNKPQRYKALTCTYQCYLGNNGVGGYYDYSAIVLREFEFKQNFLDLKSSCSSKKFVDVDIVYTELAHLVQTRRLRRGGADYENFQRLISRSSTEQFKKAKNFFNQGSTPQQDIQPQI</sequence>
<proteinExistence type="predicted"/>
<reference evidence="2 3" key="1">
    <citation type="journal article" date="2012" name="BMC Genomics">
        <title>Genomic basis of broad host range and environmental adaptability of Rhizobium tropici CIAT 899 and Rhizobium sp. PRF 81 which are used in inoculants for common bean (Phaseolus vulgaris L.).</title>
        <authorList>
            <person name="Ormeno-Orrillo E."/>
            <person name="Menna P."/>
            <person name="Almeida L.G."/>
            <person name="Ollero F.J."/>
            <person name="Nicolas M.F."/>
            <person name="Pains Rodrigues E."/>
            <person name="Shigueyoshi Nakatani A."/>
            <person name="Silva Batista J.S."/>
            <person name="Oliveira Chueire L.M."/>
            <person name="Souza R.C."/>
            <person name="Ribeiro Vasconcelos A.T."/>
            <person name="Megias M."/>
            <person name="Hungria M."/>
            <person name="Martinez-Romero E."/>
        </authorList>
    </citation>
    <scope>NUCLEOTIDE SEQUENCE [LARGE SCALE GENOMIC DNA]</scope>
    <source>
        <strain evidence="2 3">PRF 81</strain>
    </source>
</reference>